<sequence length="380" mass="40584">MTAPTDVTGKTTPVGGRPAGLARPEPAGVGIHGLTKRYHAGAIALDHVDLDCPAGEITVLVGPSGCGKTTLLRSIAGLEQPTNGSIRIAGRDVTRTEPQRRGVAMVFQNYALYPDKTVRENIAFPLRMARVGKAERNDRIDAVARLLRIDRLLDRKPSQLSGGQRQRVGIGRALVRGPNVLLMDEPLSNLDAQLRVEMRAELLALQRDLGTTMVYVTHDQVEALTLGSTVVVMNGGKISQAGTPEQVYTRPGNAFVAGFLGGMNLIDGRVEAGHLVSGESRISLPGRLHGFQGQRITLGIRPESLSRGHAGDDELGAAGPVVLTEMLGSDRMVHIGGHSSPLRMREEHHAPVGDVVTVRADAADIHVFLPDHDGARAEHP</sequence>
<dbReference type="Gene3D" id="2.40.50.140">
    <property type="entry name" value="Nucleic acid-binding proteins"/>
    <property type="match status" value="1"/>
</dbReference>
<keyword evidence="10" id="KW-1185">Reference proteome</keyword>
<dbReference type="Proteomes" id="UP001596540">
    <property type="component" value="Unassembled WGS sequence"/>
</dbReference>
<proteinExistence type="predicted"/>
<dbReference type="PANTHER" id="PTHR43875:SF15">
    <property type="entry name" value="TREHALOSE IMPORT ATP-BINDING PROTEIN SUGC"/>
    <property type="match status" value="1"/>
</dbReference>
<dbReference type="InterPro" id="IPR003593">
    <property type="entry name" value="AAA+_ATPase"/>
</dbReference>
<evidence type="ECO:0000256" key="7">
    <source>
        <dbReference type="SAM" id="MobiDB-lite"/>
    </source>
</evidence>
<evidence type="ECO:0000256" key="6">
    <source>
        <dbReference type="ARBA" id="ARBA00023136"/>
    </source>
</evidence>
<dbReference type="PROSITE" id="PS00211">
    <property type="entry name" value="ABC_TRANSPORTER_1"/>
    <property type="match status" value="1"/>
</dbReference>
<feature type="region of interest" description="Disordered" evidence="7">
    <location>
        <begin position="1"/>
        <end position="25"/>
    </location>
</feature>
<keyword evidence="1" id="KW-0813">Transport</keyword>
<evidence type="ECO:0000256" key="2">
    <source>
        <dbReference type="ARBA" id="ARBA00022475"/>
    </source>
</evidence>
<dbReference type="InterPro" id="IPR003439">
    <property type="entry name" value="ABC_transporter-like_ATP-bd"/>
</dbReference>
<dbReference type="RefSeq" id="WP_379870944.1">
    <property type="nucleotide sequence ID" value="NZ_JBHTBH010000004.1"/>
</dbReference>
<dbReference type="InterPro" id="IPR012340">
    <property type="entry name" value="NA-bd_OB-fold"/>
</dbReference>
<dbReference type="Gene3D" id="3.40.50.300">
    <property type="entry name" value="P-loop containing nucleotide triphosphate hydrolases"/>
    <property type="match status" value="1"/>
</dbReference>
<feature type="domain" description="ABC transporter" evidence="8">
    <location>
        <begin position="29"/>
        <end position="260"/>
    </location>
</feature>
<keyword evidence="6" id="KW-0472">Membrane</keyword>
<evidence type="ECO:0000256" key="4">
    <source>
        <dbReference type="ARBA" id="ARBA00022840"/>
    </source>
</evidence>
<evidence type="ECO:0000313" key="9">
    <source>
        <dbReference type="EMBL" id="MFC7328297.1"/>
    </source>
</evidence>
<comment type="caution">
    <text evidence="9">The sequence shown here is derived from an EMBL/GenBank/DDBJ whole genome shotgun (WGS) entry which is preliminary data.</text>
</comment>
<dbReference type="InterPro" id="IPR027417">
    <property type="entry name" value="P-loop_NTPase"/>
</dbReference>
<keyword evidence="2" id="KW-1003">Cell membrane</keyword>
<dbReference type="Gene3D" id="2.40.50.100">
    <property type="match status" value="1"/>
</dbReference>
<dbReference type="GO" id="GO:0005524">
    <property type="term" value="F:ATP binding"/>
    <property type="evidence" value="ECO:0007669"/>
    <property type="project" value="UniProtKB-KW"/>
</dbReference>
<dbReference type="SUPFAM" id="SSF52540">
    <property type="entry name" value="P-loop containing nucleoside triphosphate hydrolases"/>
    <property type="match status" value="1"/>
</dbReference>
<dbReference type="InterPro" id="IPR040582">
    <property type="entry name" value="OB_MalK-like"/>
</dbReference>
<gene>
    <name evidence="9" type="ORF">ACFQRF_11135</name>
</gene>
<accession>A0ABW2KE90</accession>
<evidence type="ECO:0000259" key="8">
    <source>
        <dbReference type="PROSITE" id="PS50893"/>
    </source>
</evidence>
<name>A0ABW2KE90_9ACTN</name>
<keyword evidence="5" id="KW-1278">Translocase</keyword>
<dbReference type="Pfam" id="PF17912">
    <property type="entry name" value="OB_MalK"/>
    <property type="match status" value="1"/>
</dbReference>
<evidence type="ECO:0000256" key="3">
    <source>
        <dbReference type="ARBA" id="ARBA00022741"/>
    </source>
</evidence>
<dbReference type="InterPro" id="IPR008995">
    <property type="entry name" value="Mo/tungstate-bd_C_term_dom"/>
</dbReference>
<dbReference type="PROSITE" id="PS50893">
    <property type="entry name" value="ABC_TRANSPORTER_2"/>
    <property type="match status" value="1"/>
</dbReference>
<dbReference type="EMBL" id="JBHTBH010000004">
    <property type="protein sequence ID" value="MFC7328297.1"/>
    <property type="molecule type" value="Genomic_DNA"/>
</dbReference>
<dbReference type="InterPro" id="IPR047641">
    <property type="entry name" value="ABC_transpr_MalK/UgpC-like"/>
</dbReference>
<evidence type="ECO:0000256" key="1">
    <source>
        <dbReference type="ARBA" id="ARBA00022448"/>
    </source>
</evidence>
<dbReference type="PANTHER" id="PTHR43875">
    <property type="entry name" value="MALTODEXTRIN IMPORT ATP-BINDING PROTEIN MSMX"/>
    <property type="match status" value="1"/>
</dbReference>
<evidence type="ECO:0000256" key="5">
    <source>
        <dbReference type="ARBA" id="ARBA00022967"/>
    </source>
</evidence>
<dbReference type="SUPFAM" id="SSF50331">
    <property type="entry name" value="MOP-like"/>
    <property type="match status" value="1"/>
</dbReference>
<keyword evidence="4 9" id="KW-0067">ATP-binding</keyword>
<protein>
    <submittedName>
        <fullName evidence="9">ABC transporter ATP-binding protein</fullName>
    </submittedName>
</protein>
<dbReference type="Pfam" id="PF00005">
    <property type="entry name" value="ABC_tran"/>
    <property type="match status" value="1"/>
</dbReference>
<dbReference type="SMART" id="SM00382">
    <property type="entry name" value="AAA"/>
    <property type="match status" value="1"/>
</dbReference>
<evidence type="ECO:0000313" key="10">
    <source>
        <dbReference type="Proteomes" id="UP001596540"/>
    </source>
</evidence>
<reference evidence="10" key="1">
    <citation type="journal article" date="2019" name="Int. J. Syst. Evol. Microbiol.">
        <title>The Global Catalogue of Microorganisms (GCM) 10K type strain sequencing project: providing services to taxonomists for standard genome sequencing and annotation.</title>
        <authorList>
            <consortium name="The Broad Institute Genomics Platform"/>
            <consortium name="The Broad Institute Genome Sequencing Center for Infectious Disease"/>
            <person name="Wu L."/>
            <person name="Ma J."/>
        </authorList>
    </citation>
    <scope>NUCLEOTIDE SEQUENCE [LARGE SCALE GENOMIC DNA]</scope>
    <source>
        <strain evidence="10">CGMCC 4.7382</strain>
    </source>
</reference>
<dbReference type="InterPro" id="IPR017871">
    <property type="entry name" value="ABC_transporter-like_CS"/>
</dbReference>
<dbReference type="InterPro" id="IPR015855">
    <property type="entry name" value="ABC_transpr_MalK-like"/>
</dbReference>
<keyword evidence="3" id="KW-0547">Nucleotide-binding</keyword>
<dbReference type="CDD" id="cd03301">
    <property type="entry name" value="ABC_MalK_N"/>
    <property type="match status" value="1"/>
</dbReference>
<organism evidence="9 10">
    <name type="scientific">Marinactinospora rubrisoli</name>
    <dbReference type="NCBI Taxonomy" id="2715399"/>
    <lineage>
        <taxon>Bacteria</taxon>
        <taxon>Bacillati</taxon>
        <taxon>Actinomycetota</taxon>
        <taxon>Actinomycetes</taxon>
        <taxon>Streptosporangiales</taxon>
        <taxon>Nocardiopsidaceae</taxon>
        <taxon>Marinactinospora</taxon>
    </lineage>
</organism>